<dbReference type="SUPFAM" id="SSF51206">
    <property type="entry name" value="cAMP-binding domain-like"/>
    <property type="match status" value="1"/>
</dbReference>
<proteinExistence type="inferred from homology"/>
<evidence type="ECO:0000313" key="13">
    <source>
        <dbReference type="Proteomes" id="UP000189670"/>
    </source>
</evidence>
<dbReference type="GO" id="GO:0016020">
    <property type="term" value="C:membrane"/>
    <property type="evidence" value="ECO:0007669"/>
    <property type="project" value="UniProtKB-SubCell"/>
</dbReference>
<feature type="active site" description="Nucleophile" evidence="9">
    <location>
        <position position="390"/>
    </location>
</feature>
<dbReference type="InterPro" id="IPR000595">
    <property type="entry name" value="cNMP-bd_dom"/>
</dbReference>
<evidence type="ECO:0000256" key="9">
    <source>
        <dbReference type="PROSITE-ProRule" id="PRU01161"/>
    </source>
</evidence>
<evidence type="ECO:0000256" key="2">
    <source>
        <dbReference type="ARBA" id="ARBA00006636"/>
    </source>
</evidence>
<comment type="caution">
    <text evidence="12">The sequence shown here is derived from an EMBL/GenBank/DDBJ whole genome shotgun (WGS) entry which is preliminary data.</text>
</comment>
<feature type="short sequence motif" description="GXSXG" evidence="9">
    <location>
        <begin position="388"/>
        <end position="392"/>
    </location>
</feature>
<comment type="subcellular location">
    <subcellularLocation>
        <location evidence="1">Membrane</location>
    </subcellularLocation>
</comment>
<keyword evidence="6" id="KW-1133">Transmembrane helix</keyword>
<accession>A0A1V1P8L0</accession>
<evidence type="ECO:0000256" key="6">
    <source>
        <dbReference type="ARBA" id="ARBA00022989"/>
    </source>
</evidence>
<evidence type="ECO:0000256" key="4">
    <source>
        <dbReference type="ARBA" id="ARBA00022801"/>
    </source>
</evidence>
<dbReference type="Pfam" id="PF24179">
    <property type="entry name" value="NTE_Ploop"/>
    <property type="match status" value="1"/>
</dbReference>
<comment type="similarity">
    <text evidence="2">Belongs to the NTE family.</text>
</comment>
<dbReference type="CDD" id="cd00038">
    <property type="entry name" value="CAP_ED"/>
    <property type="match status" value="1"/>
</dbReference>
<dbReference type="InterPro" id="IPR002641">
    <property type="entry name" value="PNPLA_dom"/>
</dbReference>
<dbReference type="Pfam" id="PF00027">
    <property type="entry name" value="cNMP_binding"/>
    <property type="match status" value="1"/>
</dbReference>
<keyword evidence="8" id="KW-0472">Membrane</keyword>
<keyword evidence="4 9" id="KW-0378">Hydrolase</keyword>
<feature type="active site" description="Proton acceptor" evidence="9">
    <location>
        <position position="504"/>
    </location>
</feature>
<dbReference type="PROSITE" id="PS51635">
    <property type="entry name" value="PNPLA"/>
    <property type="match status" value="1"/>
</dbReference>
<dbReference type="PANTHER" id="PTHR14226">
    <property type="entry name" value="NEUROPATHY TARGET ESTERASE/SWISS CHEESE D.MELANOGASTER"/>
    <property type="match status" value="1"/>
</dbReference>
<dbReference type="PROSITE" id="PS01237">
    <property type="entry name" value="UPF0028"/>
    <property type="match status" value="1"/>
</dbReference>
<name>A0A1V1P8L0_9BACT</name>
<dbReference type="InterPro" id="IPR018490">
    <property type="entry name" value="cNMP-bd_dom_sf"/>
</dbReference>
<dbReference type="Pfam" id="PF01734">
    <property type="entry name" value="Patatin"/>
    <property type="match status" value="1"/>
</dbReference>
<dbReference type="GO" id="GO:0046470">
    <property type="term" value="P:phosphatidylcholine metabolic process"/>
    <property type="evidence" value="ECO:0007669"/>
    <property type="project" value="InterPro"/>
</dbReference>
<gene>
    <name evidence="12" type="ORF">OMM_02733</name>
</gene>
<dbReference type="GO" id="GO:0004622">
    <property type="term" value="F:phosphatidylcholine lysophospholipase activity"/>
    <property type="evidence" value="ECO:0007669"/>
    <property type="project" value="InterPro"/>
</dbReference>
<dbReference type="InterPro" id="IPR014710">
    <property type="entry name" value="RmlC-like_jellyroll"/>
</dbReference>
<keyword evidence="3" id="KW-0812">Transmembrane</keyword>
<dbReference type="AlphaFoldDB" id="A0A1V1P8L0"/>
<dbReference type="GO" id="GO:0016042">
    <property type="term" value="P:lipid catabolic process"/>
    <property type="evidence" value="ECO:0007669"/>
    <property type="project" value="UniProtKB-UniRule"/>
</dbReference>
<evidence type="ECO:0000259" key="10">
    <source>
        <dbReference type="PROSITE" id="PS50042"/>
    </source>
</evidence>
<dbReference type="PROSITE" id="PS50042">
    <property type="entry name" value="CNMP_BINDING_3"/>
    <property type="match status" value="1"/>
</dbReference>
<feature type="short sequence motif" description="DGA/G" evidence="9">
    <location>
        <begin position="504"/>
        <end position="506"/>
    </location>
</feature>
<evidence type="ECO:0000313" key="12">
    <source>
        <dbReference type="EMBL" id="ETR71113.1"/>
    </source>
</evidence>
<dbReference type="EMBL" id="ATBP01000318">
    <property type="protein sequence ID" value="ETR71113.1"/>
    <property type="molecule type" value="Genomic_DNA"/>
</dbReference>
<evidence type="ECO:0000256" key="1">
    <source>
        <dbReference type="ARBA" id="ARBA00004370"/>
    </source>
</evidence>
<evidence type="ECO:0000259" key="11">
    <source>
        <dbReference type="PROSITE" id="PS51635"/>
    </source>
</evidence>
<reference evidence="13" key="1">
    <citation type="submission" date="2012-11" db="EMBL/GenBank/DDBJ databases">
        <authorList>
            <person name="Lucero-Rivera Y.E."/>
            <person name="Tovar-Ramirez D."/>
        </authorList>
    </citation>
    <scope>NUCLEOTIDE SEQUENCE [LARGE SCALE GENOMIC DNA]</scope>
    <source>
        <strain evidence="13">Araruama</strain>
    </source>
</reference>
<feature type="domain" description="PNPLA" evidence="11">
    <location>
        <begin position="357"/>
        <end position="517"/>
    </location>
</feature>
<dbReference type="Gene3D" id="3.40.1090.10">
    <property type="entry name" value="Cytosolic phospholipase A2 catalytic domain"/>
    <property type="match status" value="2"/>
</dbReference>
<dbReference type="InterPro" id="IPR056556">
    <property type="entry name" value="NTE1_P-loop_dom"/>
</dbReference>
<evidence type="ECO:0000256" key="5">
    <source>
        <dbReference type="ARBA" id="ARBA00022963"/>
    </source>
</evidence>
<keyword evidence="7 9" id="KW-0443">Lipid metabolism</keyword>
<dbReference type="SMART" id="SM00100">
    <property type="entry name" value="cNMP"/>
    <property type="match status" value="1"/>
</dbReference>
<evidence type="ECO:0000256" key="8">
    <source>
        <dbReference type="ARBA" id="ARBA00023136"/>
    </source>
</evidence>
<dbReference type="InterPro" id="IPR001423">
    <property type="entry name" value="LysoPLipase_patatin_CS"/>
</dbReference>
<keyword evidence="5 9" id="KW-0442">Lipid degradation</keyword>
<protein>
    <submittedName>
        <fullName evidence="12">Lysophospholipid hydrolase</fullName>
    </submittedName>
</protein>
<dbReference type="InterPro" id="IPR050301">
    <property type="entry name" value="NTE"/>
</dbReference>
<dbReference type="SUPFAM" id="SSF52151">
    <property type="entry name" value="FabD/lysophospholipase-like"/>
    <property type="match status" value="1"/>
</dbReference>
<organism evidence="12 13">
    <name type="scientific">Candidatus Magnetoglobus multicellularis str. Araruama</name>
    <dbReference type="NCBI Taxonomy" id="890399"/>
    <lineage>
        <taxon>Bacteria</taxon>
        <taxon>Pseudomonadati</taxon>
        <taxon>Thermodesulfobacteriota</taxon>
        <taxon>Desulfobacteria</taxon>
        <taxon>Desulfobacterales</taxon>
        <taxon>Desulfobacteraceae</taxon>
        <taxon>Candidatus Magnetoglobus</taxon>
    </lineage>
</organism>
<sequence>MGHKKIIPRAIKHYLSQNMKLIIPSYLIHHDIQKLVGSIDLFSKLNRSALRDVMSELTHVHIRGGATLFRINDPGDCMYIVITGRLLIYSVLPDQTHKMISEIGPGEYVGELELLMAEQRNLTVKAIRDTELLKLSKKGFERLVKKHPNALIHVTHTIVNRIRKVAFSQEQHSPIRTIALLHAGTYCNMDAFTETFIPILEKQGATLLLNSERLDSYLGSGMAKVDFGIWDEKDNRIVEWLCEQERSFRFVIYQGDIGLTPWTRRCLRQADRILLVASSRGSHEHNAVEHYIFGPARETTNARMELIILHDDSVSFPKNTARWLNERPIMRHHHVQRYRVQHYERIVRFLTDNAVGLVLGGGGARGCAHVGVIQAIQESGIPIDMIGGTSAGSGMGALLAMRRDIVTMKYLIREGLLEKKPFKRFSLPVYAIMDRFIVDQISKSWFGDVQIEDLWLNFFCISTNLSSGEVVIHQRGPLWKATRASSSLPGIFAPVIDNHQVLVDGGLMENIPAGKMKTMCGGPVILVNVTPKKDLTVDFDYDNYPGPLTTLWSWINPLVDAIRIPSLVDILVRVAGLSSMSKIQFEENIADLVLNPPLEKFGLLAFSEMDRIIDLGYQYTRQMLEHLKTKDPYDSIGQYRLVSLMKHNNQLSVAS</sequence>
<feature type="short sequence motif" description="GXGXXG" evidence="9">
    <location>
        <begin position="361"/>
        <end position="366"/>
    </location>
</feature>
<dbReference type="PANTHER" id="PTHR14226:SF29">
    <property type="entry name" value="NEUROPATHY TARGET ESTERASE SWS"/>
    <property type="match status" value="1"/>
</dbReference>
<dbReference type="Proteomes" id="UP000189670">
    <property type="component" value="Unassembled WGS sequence"/>
</dbReference>
<feature type="domain" description="Cyclic nucleotide-binding" evidence="10">
    <location>
        <begin position="41"/>
        <end position="144"/>
    </location>
</feature>
<evidence type="ECO:0000256" key="7">
    <source>
        <dbReference type="ARBA" id="ARBA00023098"/>
    </source>
</evidence>
<dbReference type="InterPro" id="IPR016035">
    <property type="entry name" value="Acyl_Trfase/lysoPLipase"/>
</dbReference>
<dbReference type="Gene3D" id="2.60.120.10">
    <property type="entry name" value="Jelly Rolls"/>
    <property type="match status" value="1"/>
</dbReference>
<evidence type="ECO:0000256" key="3">
    <source>
        <dbReference type="ARBA" id="ARBA00022692"/>
    </source>
</evidence>